<feature type="transmembrane region" description="Helical" evidence="1">
    <location>
        <begin position="174"/>
        <end position="192"/>
    </location>
</feature>
<dbReference type="SMART" id="SM00014">
    <property type="entry name" value="acidPPc"/>
    <property type="match status" value="1"/>
</dbReference>
<dbReference type="Gene3D" id="1.20.144.10">
    <property type="entry name" value="Phosphatidic acid phosphatase type 2/haloperoxidase"/>
    <property type="match status" value="1"/>
</dbReference>
<protein>
    <recommendedName>
        <fullName evidence="2">Phosphatidic acid phosphatase type 2/haloperoxidase domain-containing protein</fullName>
    </recommendedName>
</protein>
<feature type="transmembrane region" description="Helical" evidence="1">
    <location>
        <begin position="120"/>
        <end position="139"/>
    </location>
</feature>
<dbReference type="InterPro" id="IPR000326">
    <property type="entry name" value="PAP2/HPO"/>
</dbReference>
<feature type="transmembrane region" description="Helical" evidence="1">
    <location>
        <begin position="146"/>
        <end position="168"/>
    </location>
</feature>
<keyword evidence="1" id="KW-0812">Transmembrane</keyword>
<organism evidence="3 4">
    <name type="scientific">Frondihabitans peucedani</name>
    <dbReference type="NCBI Taxonomy" id="598626"/>
    <lineage>
        <taxon>Bacteria</taxon>
        <taxon>Bacillati</taxon>
        <taxon>Actinomycetota</taxon>
        <taxon>Actinomycetes</taxon>
        <taxon>Micrococcales</taxon>
        <taxon>Microbacteriaceae</taxon>
        <taxon>Frondihabitans</taxon>
    </lineage>
</organism>
<reference evidence="4" key="1">
    <citation type="journal article" date="2019" name="Int. J. Syst. Evol. Microbiol.">
        <title>The Global Catalogue of Microorganisms (GCM) 10K type strain sequencing project: providing services to taxonomists for standard genome sequencing and annotation.</title>
        <authorList>
            <consortium name="The Broad Institute Genomics Platform"/>
            <consortium name="The Broad Institute Genome Sequencing Center for Infectious Disease"/>
            <person name="Wu L."/>
            <person name="Ma J."/>
        </authorList>
    </citation>
    <scope>NUCLEOTIDE SEQUENCE [LARGE SCALE GENOMIC DNA]</scope>
    <source>
        <strain evidence="4">JCM 17442</strain>
    </source>
</reference>
<keyword evidence="1" id="KW-0472">Membrane</keyword>
<feature type="transmembrane region" description="Helical" evidence="1">
    <location>
        <begin position="76"/>
        <end position="97"/>
    </location>
</feature>
<evidence type="ECO:0000256" key="1">
    <source>
        <dbReference type="SAM" id="Phobius"/>
    </source>
</evidence>
<dbReference type="SUPFAM" id="SSF48317">
    <property type="entry name" value="Acid phosphatase/Vanadium-dependent haloperoxidase"/>
    <property type="match status" value="1"/>
</dbReference>
<dbReference type="InterPro" id="IPR036938">
    <property type="entry name" value="PAP2/HPO_sf"/>
</dbReference>
<feature type="domain" description="Phosphatidic acid phosphatase type 2/haloperoxidase" evidence="2">
    <location>
        <begin position="76"/>
        <end position="189"/>
    </location>
</feature>
<dbReference type="EMBL" id="BAABAU010000004">
    <property type="protein sequence ID" value="GAA4267377.1"/>
    <property type="molecule type" value="Genomic_DNA"/>
</dbReference>
<keyword evidence="1" id="KW-1133">Transmembrane helix</keyword>
<evidence type="ECO:0000259" key="2">
    <source>
        <dbReference type="SMART" id="SM00014"/>
    </source>
</evidence>
<gene>
    <name evidence="3" type="ORF">GCM10022256_29890</name>
</gene>
<feature type="transmembrane region" description="Helical" evidence="1">
    <location>
        <begin position="49"/>
        <end position="69"/>
    </location>
</feature>
<evidence type="ECO:0000313" key="4">
    <source>
        <dbReference type="Proteomes" id="UP001501594"/>
    </source>
</evidence>
<proteinExistence type="predicted"/>
<keyword evidence="4" id="KW-1185">Reference proteome</keyword>
<dbReference type="Pfam" id="PF01569">
    <property type="entry name" value="PAP2"/>
    <property type="match status" value="1"/>
</dbReference>
<evidence type="ECO:0000313" key="3">
    <source>
        <dbReference type="EMBL" id="GAA4267377.1"/>
    </source>
</evidence>
<sequence length="211" mass="22355">MAGIVVVVAFGFLIAKTHVMTHLDLQGVKALNALHTGVLGALGSVVYRLFSPVEAVALTVLIVVIIWVVSKNVRLAATFAFTVAVTWVSSDVVKLLVHRSRPDATAFPHHLAQRVVDPSYPSGHMVFVSTLALTLFFLARGTRSHILVAVAGAVVTVIVGACLIADGVHYPTDVIASAVWAAAVTPLVLGLSNRHLLPRTYLLPSSVETLV</sequence>
<comment type="caution">
    <text evidence="3">The sequence shown here is derived from an EMBL/GenBank/DDBJ whole genome shotgun (WGS) entry which is preliminary data.</text>
</comment>
<dbReference type="Proteomes" id="UP001501594">
    <property type="component" value="Unassembled WGS sequence"/>
</dbReference>
<accession>A0ABP8E5C3</accession>
<name>A0ABP8E5C3_9MICO</name>